<accession>A0A3B0S1K1</accession>
<dbReference type="AlphaFoldDB" id="A0A3B0S1K1"/>
<sequence>MLFGYVGAGLQALAALLVVVSFPISPLWLVAGLLLVVAGTAWWSWKLFPRNFMMPTFAGTLQLVLWMLLMGVGVGVMGWGR</sequence>
<gene>
    <name evidence="2" type="ORF">MNBD_ACTINO01-1556</name>
</gene>
<organism evidence="2">
    <name type="scientific">hydrothermal vent metagenome</name>
    <dbReference type="NCBI Taxonomy" id="652676"/>
    <lineage>
        <taxon>unclassified sequences</taxon>
        <taxon>metagenomes</taxon>
        <taxon>ecological metagenomes</taxon>
    </lineage>
</organism>
<protein>
    <submittedName>
        <fullName evidence="2">Uncharacterized protein</fullName>
    </submittedName>
</protein>
<feature type="transmembrane region" description="Helical" evidence="1">
    <location>
        <begin position="57"/>
        <end position="79"/>
    </location>
</feature>
<keyword evidence="1" id="KW-0472">Membrane</keyword>
<evidence type="ECO:0000313" key="2">
    <source>
        <dbReference type="EMBL" id="VAV94298.1"/>
    </source>
</evidence>
<reference evidence="2" key="1">
    <citation type="submission" date="2018-06" db="EMBL/GenBank/DDBJ databases">
        <authorList>
            <person name="Zhirakovskaya E."/>
        </authorList>
    </citation>
    <scope>NUCLEOTIDE SEQUENCE</scope>
</reference>
<keyword evidence="1" id="KW-1133">Transmembrane helix</keyword>
<keyword evidence="1" id="KW-0812">Transmembrane</keyword>
<evidence type="ECO:0000256" key="1">
    <source>
        <dbReference type="SAM" id="Phobius"/>
    </source>
</evidence>
<feature type="transmembrane region" description="Helical" evidence="1">
    <location>
        <begin position="24"/>
        <end position="45"/>
    </location>
</feature>
<name>A0A3B0S1K1_9ZZZZ</name>
<dbReference type="EMBL" id="UOEI01000122">
    <property type="protein sequence ID" value="VAV94298.1"/>
    <property type="molecule type" value="Genomic_DNA"/>
</dbReference>
<proteinExistence type="predicted"/>